<evidence type="ECO:0000313" key="5">
    <source>
        <dbReference type="Proteomes" id="UP000265566"/>
    </source>
</evidence>
<name>G7I7G2_MEDTR</name>
<proteinExistence type="predicted"/>
<dbReference type="InterPro" id="IPR050232">
    <property type="entry name" value="FBL13/AtMIF1-like"/>
</dbReference>
<organism evidence="1 4">
    <name type="scientific">Medicago truncatula</name>
    <name type="common">Barrel medic</name>
    <name type="synonym">Medicago tribuloides</name>
    <dbReference type="NCBI Taxonomy" id="3880"/>
    <lineage>
        <taxon>Eukaryota</taxon>
        <taxon>Viridiplantae</taxon>
        <taxon>Streptophyta</taxon>
        <taxon>Embryophyta</taxon>
        <taxon>Tracheophyta</taxon>
        <taxon>Spermatophyta</taxon>
        <taxon>Magnoliopsida</taxon>
        <taxon>eudicotyledons</taxon>
        <taxon>Gunneridae</taxon>
        <taxon>Pentapetalae</taxon>
        <taxon>rosids</taxon>
        <taxon>fabids</taxon>
        <taxon>Fabales</taxon>
        <taxon>Fabaceae</taxon>
        <taxon>Papilionoideae</taxon>
        <taxon>50 kb inversion clade</taxon>
        <taxon>NPAAA clade</taxon>
        <taxon>Hologalegina</taxon>
        <taxon>IRL clade</taxon>
        <taxon>Trifolieae</taxon>
        <taxon>Medicago</taxon>
    </lineage>
</organism>
<keyword evidence="4" id="KW-1185">Reference proteome</keyword>
<reference evidence="5" key="4">
    <citation type="journal article" date="2018" name="Nat. Plants">
        <title>Whole-genome landscape of Medicago truncatula symbiotic genes.</title>
        <authorList>
            <person name="Pecrix Y."/>
            <person name="Staton S.E."/>
            <person name="Sallet E."/>
            <person name="Lelandais-Briere C."/>
            <person name="Moreau S."/>
            <person name="Carrere S."/>
            <person name="Blein T."/>
            <person name="Jardinaud M.F."/>
            <person name="Latrasse D."/>
            <person name="Zouine M."/>
            <person name="Zahm M."/>
            <person name="Kreplak J."/>
            <person name="Mayjonade B."/>
            <person name="Satge C."/>
            <person name="Perez M."/>
            <person name="Cauet S."/>
            <person name="Marande W."/>
            <person name="Chantry-Darmon C."/>
            <person name="Lopez-Roques C."/>
            <person name="Bouchez O."/>
            <person name="Berard A."/>
            <person name="Debelle F."/>
            <person name="Munos S."/>
            <person name="Bendahmane A."/>
            <person name="Berges H."/>
            <person name="Niebel A."/>
            <person name="Buitink J."/>
            <person name="Frugier F."/>
            <person name="Benhamed M."/>
            <person name="Crespi M."/>
            <person name="Gouzy J."/>
            <person name="Gamas P."/>
        </authorList>
    </citation>
    <scope>NUCLEOTIDE SEQUENCE [LARGE SCALE GENOMIC DNA]</scope>
    <source>
        <strain evidence="5">cv. Jemalong A17</strain>
    </source>
</reference>
<reference evidence="3" key="3">
    <citation type="submission" date="2015-04" db="UniProtKB">
        <authorList>
            <consortium name="EnsemblPlants"/>
        </authorList>
    </citation>
    <scope>IDENTIFICATION</scope>
    <source>
        <strain evidence="3">cv. Jemalong A17</strain>
    </source>
</reference>
<reference evidence="1 4" key="1">
    <citation type="journal article" date="2011" name="Nature">
        <title>The Medicago genome provides insight into the evolution of rhizobial symbioses.</title>
        <authorList>
            <person name="Young N.D."/>
            <person name="Debelle F."/>
            <person name="Oldroyd G.E."/>
            <person name="Geurts R."/>
            <person name="Cannon S.B."/>
            <person name="Udvardi M.K."/>
            <person name="Benedito V.A."/>
            <person name="Mayer K.F."/>
            <person name="Gouzy J."/>
            <person name="Schoof H."/>
            <person name="Van de Peer Y."/>
            <person name="Proost S."/>
            <person name="Cook D.R."/>
            <person name="Meyers B.C."/>
            <person name="Spannagl M."/>
            <person name="Cheung F."/>
            <person name="De Mita S."/>
            <person name="Krishnakumar V."/>
            <person name="Gundlach H."/>
            <person name="Zhou S."/>
            <person name="Mudge J."/>
            <person name="Bharti A.K."/>
            <person name="Murray J.D."/>
            <person name="Naoumkina M.A."/>
            <person name="Rosen B."/>
            <person name="Silverstein K.A."/>
            <person name="Tang H."/>
            <person name="Rombauts S."/>
            <person name="Zhao P.X."/>
            <person name="Zhou P."/>
            <person name="Barbe V."/>
            <person name="Bardou P."/>
            <person name="Bechner M."/>
            <person name="Bellec A."/>
            <person name="Berger A."/>
            <person name="Berges H."/>
            <person name="Bidwell S."/>
            <person name="Bisseling T."/>
            <person name="Choisne N."/>
            <person name="Couloux A."/>
            <person name="Denny R."/>
            <person name="Deshpande S."/>
            <person name="Dai X."/>
            <person name="Doyle J.J."/>
            <person name="Dudez A.M."/>
            <person name="Farmer A.D."/>
            <person name="Fouteau S."/>
            <person name="Franken C."/>
            <person name="Gibelin C."/>
            <person name="Gish J."/>
            <person name="Goldstein S."/>
            <person name="Gonzalez A.J."/>
            <person name="Green P.J."/>
            <person name="Hallab A."/>
            <person name="Hartog M."/>
            <person name="Hua A."/>
            <person name="Humphray S.J."/>
            <person name="Jeong D.H."/>
            <person name="Jing Y."/>
            <person name="Jocker A."/>
            <person name="Kenton S.M."/>
            <person name="Kim D.J."/>
            <person name="Klee K."/>
            <person name="Lai H."/>
            <person name="Lang C."/>
            <person name="Lin S."/>
            <person name="Macmil S.L."/>
            <person name="Magdelenat G."/>
            <person name="Matthews L."/>
            <person name="McCorrison J."/>
            <person name="Monaghan E.L."/>
            <person name="Mun J.H."/>
            <person name="Najar F.Z."/>
            <person name="Nicholson C."/>
            <person name="Noirot C."/>
            <person name="O'Bleness M."/>
            <person name="Paule C.R."/>
            <person name="Poulain J."/>
            <person name="Prion F."/>
            <person name="Qin B."/>
            <person name="Qu C."/>
            <person name="Retzel E.F."/>
            <person name="Riddle C."/>
            <person name="Sallet E."/>
            <person name="Samain S."/>
            <person name="Samson N."/>
            <person name="Sanders I."/>
            <person name="Saurat O."/>
            <person name="Scarpelli C."/>
            <person name="Schiex T."/>
            <person name="Segurens B."/>
            <person name="Severin A.J."/>
            <person name="Sherrier D.J."/>
            <person name="Shi R."/>
            <person name="Sims S."/>
            <person name="Singer S.R."/>
            <person name="Sinharoy S."/>
            <person name="Sterck L."/>
            <person name="Viollet A."/>
            <person name="Wang B.B."/>
            <person name="Wang K."/>
            <person name="Wang M."/>
            <person name="Wang X."/>
            <person name="Warfsmann J."/>
            <person name="Weissenbach J."/>
            <person name="White D.D."/>
            <person name="White J.D."/>
            <person name="Wiley G.B."/>
            <person name="Wincker P."/>
            <person name="Xing Y."/>
            <person name="Yang L."/>
            <person name="Yao Z."/>
            <person name="Ying F."/>
            <person name="Zhai J."/>
            <person name="Zhou L."/>
            <person name="Zuber A."/>
            <person name="Denarie J."/>
            <person name="Dixon R.A."/>
            <person name="May G.D."/>
            <person name="Schwartz D.C."/>
            <person name="Rogers J."/>
            <person name="Quetier F."/>
            <person name="Town C.D."/>
            <person name="Roe B.A."/>
        </authorList>
    </citation>
    <scope>NUCLEOTIDE SEQUENCE [LARGE SCALE GENOMIC DNA]</scope>
    <source>
        <strain evidence="1">A17</strain>
        <strain evidence="3 4">cv. Jemalong A17</strain>
    </source>
</reference>
<accession>G7I7G2</accession>
<evidence type="ECO:0000313" key="2">
    <source>
        <dbReference type="EMBL" id="RHN80721.1"/>
    </source>
</evidence>
<dbReference type="HOGENOM" id="CLU_1470270_0_0_1"/>
<reference evidence="1 4" key="2">
    <citation type="journal article" date="2014" name="BMC Genomics">
        <title>An improved genome release (version Mt4.0) for the model legume Medicago truncatula.</title>
        <authorList>
            <person name="Tang H."/>
            <person name="Krishnakumar V."/>
            <person name="Bidwell S."/>
            <person name="Rosen B."/>
            <person name="Chan A."/>
            <person name="Zhou S."/>
            <person name="Gentzbittel L."/>
            <person name="Childs K.L."/>
            <person name="Yandell M."/>
            <person name="Gundlach H."/>
            <person name="Mayer K.F."/>
            <person name="Schwartz D.C."/>
            <person name="Town C.D."/>
        </authorList>
    </citation>
    <scope>GENOME REANNOTATION</scope>
    <source>
        <strain evidence="3 4">cv. Jemalong A17</strain>
    </source>
</reference>
<reference evidence="2" key="5">
    <citation type="journal article" date="2018" name="Nat. Plants">
        <title>Whole-genome landscape of Medicago truncatula symbiotic genes.</title>
        <authorList>
            <person name="Pecrix Y."/>
            <person name="Gamas P."/>
            <person name="Carrere S."/>
        </authorList>
    </citation>
    <scope>NUCLEOTIDE SEQUENCE</scope>
    <source>
        <tissue evidence="2">Leaves</tissue>
    </source>
</reference>
<gene>
    <name evidence="1" type="ordered locus">MTR_1g082260</name>
    <name evidence="2" type="ORF">MtrunA17_Chr1g0191321</name>
</gene>
<dbReference type="EnsemblPlants" id="AES61298">
    <property type="protein sequence ID" value="AES61298"/>
    <property type="gene ID" value="MTR_1g082260"/>
</dbReference>
<sequence>MGAPPVGTLFFKWSSTLHTSQTEKNKKFAYSLMDSVGRLLDNENWIKKLVISILKVTFGPYKVTSIVSSVLSRNVNCLQLQNDDLKIFDTRVTFPSWIPTSHSLTKLVLRLGFLLVVRDDILLPSLKKLQLSFVRLANEKPAQNLFNGCPVLEETTIYKCCWRFINNMWIGISNMLIRAHYYVI</sequence>
<evidence type="ECO:0000313" key="1">
    <source>
        <dbReference type="EMBL" id="AES61298.1"/>
    </source>
</evidence>
<evidence type="ECO:0000313" key="3">
    <source>
        <dbReference type="EnsemblPlants" id="AES61298"/>
    </source>
</evidence>
<dbReference type="PANTHER" id="PTHR31900">
    <property type="entry name" value="F-BOX/RNI SUPERFAMILY PROTEIN-RELATED"/>
    <property type="match status" value="1"/>
</dbReference>
<evidence type="ECO:0000313" key="4">
    <source>
        <dbReference type="Proteomes" id="UP000002051"/>
    </source>
</evidence>
<dbReference type="Proteomes" id="UP000265566">
    <property type="component" value="Chromosome 1"/>
</dbReference>
<dbReference type="OMA" id="FINNMWI"/>
<protein>
    <submittedName>
        <fullName evidence="1 3">Uncharacterized protein</fullName>
    </submittedName>
</protein>
<dbReference type="EMBL" id="PSQE01000001">
    <property type="protein sequence ID" value="RHN80721.1"/>
    <property type="molecule type" value="Genomic_DNA"/>
</dbReference>
<dbReference type="Gramene" id="rna4680">
    <property type="protein sequence ID" value="RHN80721.1"/>
    <property type="gene ID" value="gene4680"/>
</dbReference>
<dbReference type="EMBL" id="CM001217">
    <property type="protein sequence ID" value="AES61298.1"/>
    <property type="molecule type" value="Genomic_DNA"/>
</dbReference>
<dbReference type="PaxDb" id="3880-AES61298"/>
<dbReference type="Proteomes" id="UP000002051">
    <property type="component" value="Unassembled WGS sequence"/>
</dbReference>
<dbReference type="PANTHER" id="PTHR31900:SF30">
    <property type="entry name" value="SUPERFAMILY PROTEIN, PUTATIVE-RELATED"/>
    <property type="match status" value="1"/>
</dbReference>
<dbReference type="AlphaFoldDB" id="G7I7G2"/>